<dbReference type="SUPFAM" id="SSF53901">
    <property type="entry name" value="Thiolase-like"/>
    <property type="match status" value="2"/>
</dbReference>
<dbReference type="GeneID" id="103510793"/>
<gene>
    <name evidence="3" type="primary">LOC103510793</name>
</gene>
<dbReference type="InterPro" id="IPR016039">
    <property type="entry name" value="Thiolase-like"/>
</dbReference>
<dbReference type="STRING" id="121845.A0A3Q0J1G9"/>
<feature type="domain" description="Beta-ketoacyl synthase C-terminal" evidence="1">
    <location>
        <begin position="83"/>
        <end position="174"/>
    </location>
</feature>
<dbReference type="PANTHER" id="PTHR43775">
    <property type="entry name" value="FATTY ACID SYNTHASE"/>
    <property type="match status" value="1"/>
</dbReference>
<evidence type="ECO:0000313" key="3">
    <source>
        <dbReference type="RefSeq" id="XP_026680550.1"/>
    </source>
</evidence>
<dbReference type="GO" id="GO:0004312">
    <property type="term" value="F:fatty acid synthase activity"/>
    <property type="evidence" value="ECO:0007669"/>
    <property type="project" value="TreeGrafter"/>
</dbReference>
<proteinExistence type="predicted"/>
<dbReference type="GO" id="GO:0006633">
    <property type="term" value="P:fatty acid biosynthetic process"/>
    <property type="evidence" value="ECO:0007669"/>
    <property type="project" value="TreeGrafter"/>
</dbReference>
<dbReference type="RefSeq" id="XP_026680550.1">
    <property type="nucleotide sequence ID" value="XM_026824749.1"/>
</dbReference>
<dbReference type="KEGG" id="dci:103510793"/>
<dbReference type="PaxDb" id="121845-A0A3Q0J1G9"/>
<dbReference type="Pfam" id="PF02801">
    <property type="entry name" value="Ketoacyl-synt_C"/>
    <property type="match status" value="2"/>
</dbReference>
<dbReference type="InterPro" id="IPR050091">
    <property type="entry name" value="PKS_NRPS_Biosynth_Enz"/>
</dbReference>
<sequence length="229" mass="25119">MSTGQSDCVSVRLERSQFHHRQFMDRRYRSVKASSTGHFRGESGYCHCRSIQPASQCKPQLSVPRTQSHFARDLSLDLTRHSLVECLHELLSESESKSWSGGLLEADGSAIKSLDTLELNIISQLFCQNRTSALKVGSVKSNIGHSEGASALMSMVKALMAMNTSVIAPNINFETPNPNIDQRVKSLDTLELNIISQLFCQNRTSALKVGSVKSNIGHSEGASASFFSL</sequence>
<reference evidence="3" key="1">
    <citation type="submission" date="2025-08" db="UniProtKB">
        <authorList>
            <consortium name="RefSeq"/>
        </authorList>
    </citation>
    <scope>IDENTIFICATION</scope>
</reference>
<dbReference type="InterPro" id="IPR014031">
    <property type="entry name" value="Ketoacyl_synth_C"/>
</dbReference>
<evidence type="ECO:0000259" key="1">
    <source>
        <dbReference type="Pfam" id="PF02801"/>
    </source>
</evidence>
<accession>A0A3Q0J1G9</accession>
<dbReference type="Proteomes" id="UP000079169">
    <property type="component" value="Unplaced"/>
</dbReference>
<keyword evidence="2" id="KW-1185">Reference proteome</keyword>
<evidence type="ECO:0000313" key="2">
    <source>
        <dbReference type="Proteomes" id="UP000079169"/>
    </source>
</evidence>
<dbReference type="AlphaFoldDB" id="A0A3Q0J1G9"/>
<dbReference type="PANTHER" id="PTHR43775:SF23">
    <property type="entry name" value="FATTY ACID SYNTHASE 3"/>
    <property type="match status" value="1"/>
</dbReference>
<organism evidence="2 3">
    <name type="scientific">Diaphorina citri</name>
    <name type="common">Asian citrus psyllid</name>
    <dbReference type="NCBI Taxonomy" id="121845"/>
    <lineage>
        <taxon>Eukaryota</taxon>
        <taxon>Metazoa</taxon>
        <taxon>Ecdysozoa</taxon>
        <taxon>Arthropoda</taxon>
        <taxon>Hexapoda</taxon>
        <taxon>Insecta</taxon>
        <taxon>Pterygota</taxon>
        <taxon>Neoptera</taxon>
        <taxon>Paraneoptera</taxon>
        <taxon>Hemiptera</taxon>
        <taxon>Sternorrhyncha</taxon>
        <taxon>Psylloidea</taxon>
        <taxon>Psyllidae</taxon>
        <taxon>Diaphorininae</taxon>
        <taxon>Diaphorina</taxon>
    </lineage>
</organism>
<protein>
    <submittedName>
        <fullName evidence="3">Reducing polyketide synthase FUB1-like</fullName>
    </submittedName>
</protein>
<dbReference type="Gene3D" id="3.40.47.10">
    <property type="match status" value="2"/>
</dbReference>
<feature type="domain" description="Beta-ketoacyl synthase C-terminal" evidence="1">
    <location>
        <begin position="187"/>
        <end position="224"/>
    </location>
</feature>
<name>A0A3Q0J1G9_DIACI</name>